<feature type="coiled-coil region" evidence="4">
    <location>
        <begin position="277"/>
        <end position="304"/>
    </location>
</feature>
<organism evidence="6 7">
    <name type="scientific">Thermosipho melanesiensis</name>
    <dbReference type="NCBI Taxonomy" id="46541"/>
    <lineage>
        <taxon>Bacteria</taxon>
        <taxon>Thermotogati</taxon>
        <taxon>Thermotogota</taxon>
        <taxon>Thermotogae</taxon>
        <taxon>Thermotogales</taxon>
        <taxon>Fervidobacteriaceae</taxon>
        <taxon>Thermosipho</taxon>
    </lineage>
</organism>
<gene>
    <name evidence="6" type="ORF">BW47_05715</name>
</gene>
<protein>
    <submittedName>
        <fullName evidence="6">Glycosyl transferase family 2</fullName>
    </submittedName>
</protein>
<dbReference type="RefSeq" id="WP_012057288.1">
    <property type="nucleotide sequence ID" value="NZ_CP007389.1"/>
</dbReference>
<evidence type="ECO:0000256" key="2">
    <source>
        <dbReference type="ARBA" id="ARBA00022676"/>
    </source>
</evidence>
<keyword evidence="4" id="KW-0175">Coiled coil</keyword>
<keyword evidence="2" id="KW-0328">Glycosyltransferase</keyword>
<comment type="similarity">
    <text evidence="1">Belongs to the glycosyltransferase 2 family.</text>
</comment>
<feature type="domain" description="Glycosyltransferase 2-like" evidence="5">
    <location>
        <begin position="7"/>
        <end position="149"/>
    </location>
</feature>
<proteinExistence type="inferred from homology"/>
<dbReference type="GO" id="GO:0016740">
    <property type="term" value="F:transferase activity"/>
    <property type="evidence" value="ECO:0007669"/>
    <property type="project" value="UniProtKB-KW"/>
</dbReference>
<dbReference type="InterPro" id="IPR029044">
    <property type="entry name" value="Nucleotide-diphossugar_trans"/>
</dbReference>
<dbReference type="EMBL" id="CP007389">
    <property type="protein sequence ID" value="APT74043.1"/>
    <property type="molecule type" value="Genomic_DNA"/>
</dbReference>
<dbReference type="PANTHER" id="PTHR43179">
    <property type="entry name" value="RHAMNOSYLTRANSFERASE WBBL"/>
    <property type="match status" value="1"/>
</dbReference>
<dbReference type="Pfam" id="PF00535">
    <property type="entry name" value="Glycos_transf_2"/>
    <property type="match status" value="1"/>
</dbReference>
<reference evidence="6 7" key="1">
    <citation type="submission" date="2014-02" db="EMBL/GenBank/DDBJ databases">
        <title>Diversity of Thermotogales isolates from hydrothermal vents.</title>
        <authorList>
            <person name="Haverkamp T.H.A."/>
            <person name="Lossouarn J."/>
            <person name="Geslin C."/>
            <person name="Nesbo C.L."/>
        </authorList>
    </citation>
    <scope>NUCLEOTIDE SEQUENCE [LARGE SCALE GENOMIC DNA]</scope>
    <source>
        <strain evidence="6 7">431</strain>
    </source>
</reference>
<evidence type="ECO:0000313" key="7">
    <source>
        <dbReference type="Proteomes" id="UP000185490"/>
    </source>
</evidence>
<accession>A0ABM6GEW4</accession>
<evidence type="ECO:0000256" key="4">
    <source>
        <dbReference type="SAM" id="Coils"/>
    </source>
</evidence>
<dbReference type="SUPFAM" id="SSF53448">
    <property type="entry name" value="Nucleotide-diphospho-sugar transferases"/>
    <property type="match status" value="1"/>
</dbReference>
<evidence type="ECO:0000256" key="1">
    <source>
        <dbReference type="ARBA" id="ARBA00006739"/>
    </source>
</evidence>
<dbReference type="Gene3D" id="3.90.550.10">
    <property type="entry name" value="Spore Coat Polysaccharide Biosynthesis Protein SpsA, Chain A"/>
    <property type="match status" value="1"/>
</dbReference>
<dbReference type="InterPro" id="IPR001173">
    <property type="entry name" value="Glyco_trans_2-like"/>
</dbReference>
<name>A0ABM6GEW4_9BACT</name>
<dbReference type="Proteomes" id="UP000185490">
    <property type="component" value="Chromosome"/>
</dbReference>
<keyword evidence="7" id="KW-1185">Reference proteome</keyword>
<keyword evidence="3 6" id="KW-0808">Transferase</keyword>
<sequence length="304" mass="36470">MRKFVFVILHYMAYEDTKECIDSIFKKLADDKNRNLFDVIVVDNGSTNNSFEELIEDFKNIPNIHFLKLKVNLGFARGNNVGYKYAKYKLNADFIIMMNNDTIMVQNDFLKKIEKLYEETKFSVLGPDIINLKGFHQNPVEFINISKGKDYIKHILKIFIIMILNILGLYEFSKKLKNKVFKFRNENVIKKEKHFEKEMKNVKLHGSCWIFSKIFIDNFDGLYDETFMYLEEDILYYILQKENMITLYSPKLKIIHKEDVSTDYILRKSRKKRTFILKNLLKSFRAYRKLVKNYEKEIKRIKKS</sequence>
<evidence type="ECO:0000259" key="5">
    <source>
        <dbReference type="Pfam" id="PF00535"/>
    </source>
</evidence>
<evidence type="ECO:0000256" key="3">
    <source>
        <dbReference type="ARBA" id="ARBA00022679"/>
    </source>
</evidence>
<evidence type="ECO:0000313" key="6">
    <source>
        <dbReference type="EMBL" id="APT74043.1"/>
    </source>
</evidence>
<dbReference type="PANTHER" id="PTHR43179:SF12">
    <property type="entry name" value="GALACTOFURANOSYLTRANSFERASE GLFT2"/>
    <property type="match status" value="1"/>
</dbReference>